<feature type="domain" description="T-SNARE coiled-coil homology" evidence="7">
    <location>
        <begin position="344"/>
        <end position="406"/>
    </location>
</feature>
<dbReference type="InterPro" id="IPR004090">
    <property type="entry name" value="Chemotax_Me-accpt_rcpt"/>
</dbReference>
<dbReference type="PRINTS" id="PR00260">
    <property type="entry name" value="CHEMTRNSDUCR"/>
</dbReference>
<evidence type="ECO:0000313" key="8">
    <source>
        <dbReference type="EMBL" id="RED48658.1"/>
    </source>
</evidence>
<dbReference type="InterPro" id="IPR012292">
    <property type="entry name" value="Globin/Proto"/>
</dbReference>
<keyword evidence="9" id="KW-1185">Reference proteome</keyword>
<dbReference type="Pfam" id="PF00015">
    <property type="entry name" value="MCPsignal"/>
    <property type="match status" value="1"/>
</dbReference>
<evidence type="ECO:0000256" key="2">
    <source>
        <dbReference type="ARBA" id="ARBA00022519"/>
    </source>
</evidence>
<gene>
    <name evidence="8" type="ORF">DFP90_107163</name>
</gene>
<dbReference type="PANTHER" id="PTHR32089:SF112">
    <property type="entry name" value="LYSOZYME-LIKE PROTEIN-RELATED"/>
    <property type="match status" value="1"/>
</dbReference>
<dbReference type="InterPro" id="IPR044398">
    <property type="entry name" value="Globin-sensor_dom"/>
</dbReference>
<comment type="caution">
    <text evidence="8">The sequence shown here is derived from an EMBL/GenBank/DDBJ whole genome shotgun (WGS) entry which is preliminary data.</text>
</comment>
<dbReference type="OrthoDB" id="266313at2"/>
<dbReference type="CDD" id="cd01068">
    <property type="entry name" value="globin_sensor"/>
    <property type="match status" value="1"/>
</dbReference>
<keyword evidence="3 5" id="KW-0807">Transducer</keyword>
<feature type="domain" description="Methyl-accepting transducer" evidence="6">
    <location>
        <begin position="185"/>
        <end position="414"/>
    </location>
</feature>
<dbReference type="InterPro" id="IPR004089">
    <property type="entry name" value="MCPsignal_dom"/>
</dbReference>
<dbReference type="EMBL" id="QRDW01000007">
    <property type="protein sequence ID" value="RED48658.1"/>
    <property type="molecule type" value="Genomic_DNA"/>
</dbReference>
<dbReference type="GO" id="GO:0006935">
    <property type="term" value="P:chemotaxis"/>
    <property type="evidence" value="ECO:0007669"/>
    <property type="project" value="InterPro"/>
</dbReference>
<dbReference type="InterPro" id="IPR009050">
    <property type="entry name" value="Globin-like_sf"/>
</dbReference>
<keyword evidence="2" id="KW-0472">Membrane</keyword>
<dbReference type="AlphaFoldDB" id="A0A3D9HGP0"/>
<comment type="similarity">
    <text evidence="4">Belongs to the methyl-accepting chemotaxis (MCP) protein family.</text>
</comment>
<dbReference type="SUPFAM" id="SSF46458">
    <property type="entry name" value="Globin-like"/>
    <property type="match status" value="1"/>
</dbReference>
<dbReference type="SMART" id="SM00283">
    <property type="entry name" value="MA"/>
    <property type="match status" value="1"/>
</dbReference>
<dbReference type="SUPFAM" id="SSF58104">
    <property type="entry name" value="Methyl-accepting chemotaxis protein (MCP) signaling domain"/>
    <property type="match status" value="1"/>
</dbReference>
<evidence type="ECO:0000256" key="1">
    <source>
        <dbReference type="ARBA" id="ARBA00004429"/>
    </source>
</evidence>
<dbReference type="GO" id="GO:0004888">
    <property type="term" value="F:transmembrane signaling receptor activity"/>
    <property type="evidence" value="ECO:0007669"/>
    <property type="project" value="InterPro"/>
</dbReference>
<keyword evidence="2" id="KW-0997">Cell inner membrane</keyword>
<dbReference type="PROSITE" id="PS50111">
    <property type="entry name" value="CHEMOTAXIS_TRANSDUC_2"/>
    <property type="match status" value="1"/>
</dbReference>
<dbReference type="GO" id="GO:0019825">
    <property type="term" value="F:oxygen binding"/>
    <property type="evidence" value="ECO:0007669"/>
    <property type="project" value="InterPro"/>
</dbReference>
<dbReference type="PROSITE" id="PS50192">
    <property type="entry name" value="T_SNARE"/>
    <property type="match status" value="1"/>
</dbReference>
<reference evidence="8 9" key="1">
    <citation type="submission" date="2018-07" db="EMBL/GenBank/DDBJ databases">
        <title>Genomic Encyclopedia of Type Strains, Phase III (KMG-III): the genomes of soil and plant-associated and newly described type strains.</title>
        <authorList>
            <person name="Whitman W."/>
        </authorList>
    </citation>
    <scope>NUCLEOTIDE SEQUENCE [LARGE SCALE GENOMIC DNA]</scope>
    <source>
        <strain evidence="8 9">CECT 8488</strain>
    </source>
</reference>
<dbReference type="GO" id="GO:0005886">
    <property type="term" value="C:plasma membrane"/>
    <property type="evidence" value="ECO:0007669"/>
    <property type="project" value="UniProtKB-SubCell"/>
</dbReference>
<dbReference type="RefSeq" id="WP_115937600.1">
    <property type="nucleotide sequence ID" value="NZ_QRDW01000007.1"/>
</dbReference>
<evidence type="ECO:0000256" key="3">
    <source>
        <dbReference type="ARBA" id="ARBA00023224"/>
    </source>
</evidence>
<dbReference type="GO" id="GO:0007165">
    <property type="term" value="P:signal transduction"/>
    <property type="evidence" value="ECO:0007669"/>
    <property type="project" value="UniProtKB-KW"/>
</dbReference>
<protein>
    <submittedName>
        <fullName evidence="8">Methyl-accepting chemotaxis protein</fullName>
    </submittedName>
</protein>
<name>A0A3D9HGP0_9PROT</name>
<evidence type="ECO:0000256" key="4">
    <source>
        <dbReference type="ARBA" id="ARBA00029447"/>
    </source>
</evidence>
<dbReference type="GO" id="GO:0020037">
    <property type="term" value="F:heme binding"/>
    <property type="evidence" value="ECO:0007669"/>
    <property type="project" value="InterPro"/>
</dbReference>
<dbReference type="Proteomes" id="UP000256845">
    <property type="component" value="Unassembled WGS sequence"/>
</dbReference>
<keyword evidence="2" id="KW-1003">Cell membrane</keyword>
<dbReference type="InterPro" id="IPR039379">
    <property type="entry name" value="Protoglobin_sensor_dom"/>
</dbReference>
<evidence type="ECO:0000256" key="5">
    <source>
        <dbReference type="PROSITE-ProRule" id="PRU00284"/>
    </source>
</evidence>
<organism evidence="8 9">
    <name type="scientific">Aestuariispira insulae</name>
    <dbReference type="NCBI Taxonomy" id="1461337"/>
    <lineage>
        <taxon>Bacteria</taxon>
        <taxon>Pseudomonadati</taxon>
        <taxon>Pseudomonadota</taxon>
        <taxon>Alphaproteobacteria</taxon>
        <taxon>Rhodospirillales</taxon>
        <taxon>Kiloniellaceae</taxon>
        <taxon>Aestuariispira</taxon>
    </lineage>
</organism>
<dbReference type="InterPro" id="IPR000727">
    <property type="entry name" value="T_SNARE_dom"/>
</dbReference>
<evidence type="ECO:0000259" key="7">
    <source>
        <dbReference type="PROSITE" id="PS50192"/>
    </source>
</evidence>
<dbReference type="PANTHER" id="PTHR32089">
    <property type="entry name" value="METHYL-ACCEPTING CHEMOTAXIS PROTEIN MCPB"/>
    <property type="match status" value="1"/>
</dbReference>
<comment type="subcellular location">
    <subcellularLocation>
        <location evidence="1">Cell inner membrane</location>
        <topology evidence="1">Multi-pass membrane protein</topology>
    </subcellularLocation>
</comment>
<proteinExistence type="inferred from homology"/>
<evidence type="ECO:0000259" key="6">
    <source>
        <dbReference type="PROSITE" id="PS50111"/>
    </source>
</evidence>
<dbReference type="Gene3D" id="1.10.287.950">
    <property type="entry name" value="Methyl-accepting chemotaxis protein"/>
    <property type="match status" value="1"/>
</dbReference>
<evidence type="ECO:0000313" key="9">
    <source>
        <dbReference type="Proteomes" id="UP000256845"/>
    </source>
</evidence>
<dbReference type="Pfam" id="PF11563">
    <property type="entry name" value="Protoglobin"/>
    <property type="match status" value="1"/>
</dbReference>
<sequence>MVSGDNELLNRLQSQGIDDEILASAKSFQPLLEKNIDAILERLTAYMMTVDGLRDVVRDSVQDKSYHRITKDHWLSLFSGTINQSYFDATQERGRAQSQMGMRPRWLMRNYSFLQSELNSVAVAAFKYRPKRLAGILDAINRMVFLDLNVRLAVYFSLAEESAVMRRHEDQKQMRDSFERSLRGQINQIADHVADIDPVSHSMAEIAENAGSRGEQAVSASEEISQNINSIASSVSQLSASIGEIGQNVSQSSKIAERAVKETHDTDVHVKGLAEAADRIGEVVNLISDIAEQTNLLALNATIEAARAGEAGKGFAVVANEVKSLANQTASATEDITQQVNAIQNATSKAVAAIQSIGETVQEISANSSVIASAVHQQDAATSQIHHNIESAVSRTEQVAGNITEMSRIAGRTKEASGLLQEKASGLSSATNGLRRAADQFLTELDPAD</sequence>
<accession>A0A3D9HGP0</accession>
<dbReference type="Gene3D" id="1.10.490.10">
    <property type="entry name" value="Globins"/>
    <property type="match status" value="1"/>
</dbReference>